<proteinExistence type="predicted"/>
<gene>
    <name evidence="2" type="ordered locus">MTR_4g073450</name>
</gene>
<evidence type="ECO:0000256" key="1">
    <source>
        <dbReference type="SAM" id="Phobius"/>
    </source>
</evidence>
<reference evidence="2 4" key="2">
    <citation type="journal article" date="2014" name="BMC Genomics">
        <title>An improved genome release (version Mt4.0) for the model legume Medicago truncatula.</title>
        <authorList>
            <person name="Tang H."/>
            <person name="Krishnakumar V."/>
            <person name="Bidwell S."/>
            <person name="Rosen B."/>
            <person name="Chan A."/>
            <person name="Zhou S."/>
            <person name="Gentzbittel L."/>
            <person name="Childs K.L."/>
            <person name="Yandell M."/>
            <person name="Gundlach H."/>
            <person name="Mayer K.F."/>
            <person name="Schwartz D.C."/>
            <person name="Town C.D."/>
        </authorList>
    </citation>
    <scope>GENOME REANNOTATION</scope>
    <source>
        <strain evidence="2">A17</strain>
        <strain evidence="3 4">cv. Jemalong A17</strain>
    </source>
</reference>
<dbReference type="EnsemblPlants" id="KEH30487">
    <property type="protein sequence ID" value="KEH30487"/>
    <property type="gene ID" value="MTR_4g073450"/>
</dbReference>
<keyword evidence="1 2" id="KW-0812">Transmembrane</keyword>
<organism evidence="2 4">
    <name type="scientific">Medicago truncatula</name>
    <name type="common">Barrel medic</name>
    <name type="synonym">Medicago tribuloides</name>
    <dbReference type="NCBI Taxonomy" id="3880"/>
    <lineage>
        <taxon>Eukaryota</taxon>
        <taxon>Viridiplantae</taxon>
        <taxon>Streptophyta</taxon>
        <taxon>Embryophyta</taxon>
        <taxon>Tracheophyta</taxon>
        <taxon>Spermatophyta</taxon>
        <taxon>Magnoliopsida</taxon>
        <taxon>eudicotyledons</taxon>
        <taxon>Gunneridae</taxon>
        <taxon>Pentapetalae</taxon>
        <taxon>rosids</taxon>
        <taxon>fabids</taxon>
        <taxon>Fabales</taxon>
        <taxon>Fabaceae</taxon>
        <taxon>Papilionoideae</taxon>
        <taxon>50 kb inversion clade</taxon>
        <taxon>NPAAA clade</taxon>
        <taxon>Hologalegina</taxon>
        <taxon>IRL clade</taxon>
        <taxon>Trifolieae</taxon>
        <taxon>Medicago</taxon>
    </lineage>
</organism>
<evidence type="ECO:0000313" key="2">
    <source>
        <dbReference type="EMBL" id="KEH30487.1"/>
    </source>
</evidence>
<evidence type="ECO:0000313" key="3">
    <source>
        <dbReference type="EnsemblPlants" id="KEH30487"/>
    </source>
</evidence>
<sequence>MGQSYQPYLRTSIVRDNKYPTSLVTNGYLVQLLALVGTNFFQLYPCVFISVGHSSFGLARRRSINSLGP</sequence>
<keyword evidence="4" id="KW-1185">Reference proteome</keyword>
<evidence type="ECO:0000313" key="4">
    <source>
        <dbReference type="Proteomes" id="UP000002051"/>
    </source>
</evidence>
<accession>A0A072ULC0</accession>
<dbReference type="AlphaFoldDB" id="A0A072ULC0"/>
<dbReference type="EMBL" id="CM001220">
    <property type="protein sequence ID" value="KEH30487.1"/>
    <property type="molecule type" value="Genomic_DNA"/>
</dbReference>
<dbReference type="Proteomes" id="UP000002051">
    <property type="component" value="Chromosome 4"/>
</dbReference>
<reference evidence="3" key="3">
    <citation type="submission" date="2015-04" db="UniProtKB">
        <authorList>
            <consortium name="EnsemblPlants"/>
        </authorList>
    </citation>
    <scope>IDENTIFICATION</scope>
    <source>
        <strain evidence="3">cv. Jemalong A17</strain>
    </source>
</reference>
<keyword evidence="1" id="KW-0472">Membrane</keyword>
<protein>
    <submittedName>
        <fullName evidence="2">Transmembrane protein, putative</fullName>
    </submittedName>
</protein>
<dbReference type="HOGENOM" id="CLU_2779668_0_0_1"/>
<name>A0A072ULC0_MEDTR</name>
<feature type="transmembrane region" description="Helical" evidence="1">
    <location>
        <begin position="28"/>
        <end position="52"/>
    </location>
</feature>
<keyword evidence="1" id="KW-1133">Transmembrane helix</keyword>
<reference evidence="2 4" key="1">
    <citation type="journal article" date="2011" name="Nature">
        <title>The Medicago genome provides insight into the evolution of rhizobial symbioses.</title>
        <authorList>
            <person name="Young N.D."/>
            <person name="Debelle F."/>
            <person name="Oldroyd G.E."/>
            <person name="Geurts R."/>
            <person name="Cannon S.B."/>
            <person name="Udvardi M.K."/>
            <person name="Benedito V.A."/>
            <person name="Mayer K.F."/>
            <person name="Gouzy J."/>
            <person name="Schoof H."/>
            <person name="Van de Peer Y."/>
            <person name="Proost S."/>
            <person name="Cook D.R."/>
            <person name="Meyers B.C."/>
            <person name="Spannagl M."/>
            <person name="Cheung F."/>
            <person name="De Mita S."/>
            <person name="Krishnakumar V."/>
            <person name="Gundlach H."/>
            <person name="Zhou S."/>
            <person name="Mudge J."/>
            <person name="Bharti A.K."/>
            <person name="Murray J.D."/>
            <person name="Naoumkina M.A."/>
            <person name="Rosen B."/>
            <person name="Silverstein K.A."/>
            <person name="Tang H."/>
            <person name="Rombauts S."/>
            <person name="Zhao P.X."/>
            <person name="Zhou P."/>
            <person name="Barbe V."/>
            <person name="Bardou P."/>
            <person name="Bechner M."/>
            <person name="Bellec A."/>
            <person name="Berger A."/>
            <person name="Berges H."/>
            <person name="Bidwell S."/>
            <person name="Bisseling T."/>
            <person name="Choisne N."/>
            <person name="Couloux A."/>
            <person name="Denny R."/>
            <person name="Deshpande S."/>
            <person name="Dai X."/>
            <person name="Doyle J.J."/>
            <person name="Dudez A.M."/>
            <person name="Farmer A.D."/>
            <person name="Fouteau S."/>
            <person name="Franken C."/>
            <person name="Gibelin C."/>
            <person name="Gish J."/>
            <person name="Goldstein S."/>
            <person name="Gonzalez A.J."/>
            <person name="Green P.J."/>
            <person name="Hallab A."/>
            <person name="Hartog M."/>
            <person name="Hua A."/>
            <person name="Humphray S.J."/>
            <person name="Jeong D.H."/>
            <person name="Jing Y."/>
            <person name="Jocker A."/>
            <person name="Kenton S.M."/>
            <person name="Kim D.J."/>
            <person name="Klee K."/>
            <person name="Lai H."/>
            <person name="Lang C."/>
            <person name="Lin S."/>
            <person name="Macmil S.L."/>
            <person name="Magdelenat G."/>
            <person name="Matthews L."/>
            <person name="McCorrison J."/>
            <person name="Monaghan E.L."/>
            <person name="Mun J.H."/>
            <person name="Najar F.Z."/>
            <person name="Nicholson C."/>
            <person name="Noirot C."/>
            <person name="O'Bleness M."/>
            <person name="Paule C.R."/>
            <person name="Poulain J."/>
            <person name="Prion F."/>
            <person name="Qin B."/>
            <person name="Qu C."/>
            <person name="Retzel E.F."/>
            <person name="Riddle C."/>
            <person name="Sallet E."/>
            <person name="Samain S."/>
            <person name="Samson N."/>
            <person name="Sanders I."/>
            <person name="Saurat O."/>
            <person name="Scarpelli C."/>
            <person name="Schiex T."/>
            <person name="Segurens B."/>
            <person name="Severin A.J."/>
            <person name="Sherrier D.J."/>
            <person name="Shi R."/>
            <person name="Sims S."/>
            <person name="Singer S.R."/>
            <person name="Sinharoy S."/>
            <person name="Sterck L."/>
            <person name="Viollet A."/>
            <person name="Wang B.B."/>
            <person name="Wang K."/>
            <person name="Wang M."/>
            <person name="Wang X."/>
            <person name="Warfsmann J."/>
            <person name="Weissenbach J."/>
            <person name="White D.D."/>
            <person name="White J.D."/>
            <person name="Wiley G.B."/>
            <person name="Wincker P."/>
            <person name="Xing Y."/>
            <person name="Yang L."/>
            <person name="Yao Z."/>
            <person name="Ying F."/>
            <person name="Zhai J."/>
            <person name="Zhou L."/>
            <person name="Zuber A."/>
            <person name="Denarie J."/>
            <person name="Dixon R.A."/>
            <person name="May G.D."/>
            <person name="Schwartz D.C."/>
            <person name="Rogers J."/>
            <person name="Quetier F."/>
            <person name="Town C.D."/>
            <person name="Roe B.A."/>
        </authorList>
    </citation>
    <scope>NUCLEOTIDE SEQUENCE [LARGE SCALE GENOMIC DNA]</scope>
    <source>
        <strain evidence="2">A17</strain>
        <strain evidence="3 4">cv. Jemalong A17</strain>
    </source>
</reference>